<dbReference type="PRINTS" id="PR00598">
    <property type="entry name" value="HTHMARR"/>
</dbReference>
<dbReference type="RefSeq" id="WP_106772956.1">
    <property type="nucleotide sequence ID" value="NZ_PXYK01000013.1"/>
</dbReference>
<proteinExistence type="predicted"/>
<keyword evidence="2" id="KW-0238">DNA-binding</keyword>
<dbReference type="InterPro" id="IPR023187">
    <property type="entry name" value="Tscrpt_reg_MarR-type_CS"/>
</dbReference>
<dbReference type="AlphaFoldDB" id="A0A2P7S8E4"/>
<sequence>MKTTGTFDPDSVGFLLTDATRLIRAEMDRRIAAAGLGLSPGDARALTHAARCGPIRQNLLAERMGVEAMTVSATLDRLEAQGLVERRADPTDRRAKLVHLTGAGEAMLDEIRPIGAGIRADVAKGIAPADWQGFLDTLKLVRTNLAEARDLRRESDAA</sequence>
<feature type="domain" description="HTH marR-type" evidence="4">
    <location>
        <begin position="9"/>
        <end position="143"/>
    </location>
</feature>
<dbReference type="Proteomes" id="UP000241229">
    <property type="component" value="Unassembled WGS sequence"/>
</dbReference>
<dbReference type="PROSITE" id="PS50995">
    <property type="entry name" value="HTH_MARR_2"/>
    <property type="match status" value="1"/>
</dbReference>
<dbReference type="GO" id="GO:0003677">
    <property type="term" value="F:DNA binding"/>
    <property type="evidence" value="ECO:0007669"/>
    <property type="project" value="UniProtKB-KW"/>
</dbReference>
<keyword evidence="6" id="KW-1185">Reference proteome</keyword>
<dbReference type="Gene3D" id="1.10.10.10">
    <property type="entry name" value="Winged helix-like DNA-binding domain superfamily/Winged helix DNA-binding domain"/>
    <property type="match status" value="1"/>
</dbReference>
<dbReference type="EMBL" id="PXYK01000013">
    <property type="protein sequence ID" value="PSJ58730.1"/>
    <property type="molecule type" value="Genomic_DNA"/>
</dbReference>
<organism evidence="5 6">
    <name type="scientific">Kumtagia ephedrae</name>
    <dbReference type="NCBI Taxonomy" id="2116701"/>
    <lineage>
        <taxon>Bacteria</taxon>
        <taxon>Pseudomonadati</taxon>
        <taxon>Pseudomonadota</taxon>
        <taxon>Alphaproteobacteria</taxon>
        <taxon>Hyphomicrobiales</taxon>
        <taxon>Phyllobacteriaceae</taxon>
        <taxon>Kumtagia</taxon>
    </lineage>
</organism>
<dbReference type="PANTHER" id="PTHR42756:SF1">
    <property type="entry name" value="TRANSCRIPTIONAL REPRESSOR OF EMRAB OPERON"/>
    <property type="match status" value="1"/>
</dbReference>
<keyword evidence="3" id="KW-0804">Transcription</keyword>
<name>A0A2P7S8E4_9HYPH</name>
<dbReference type="GO" id="GO:0003700">
    <property type="term" value="F:DNA-binding transcription factor activity"/>
    <property type="evidence" value="ECO:0007669"/>
    <property type="project" value="InterPro"/>
</dbReference>
<protein>
    <submittedName>
        <fullName evidence="5">MarR family transcriptional regulator</fullName>
    </submittedName>
</protein>
<comment type="caution">
    <text evidence="5">The sequence shown here is derived from an EMBL/GenBank/DDBJ whole genome shotgun (WGS) entry which is preliminary data.</text>
</comment>
<dbReference type="PROSITE" id="PS01117">
    <property type="entry name" value="HTH_MARR_1"/>
    <property type="match status" value="1"/>
</dbReference>
<accession>A0A2P7S8E4</accession>
<dbReference type="InterPro" id="IPR000835">
    <property type="entry name" value="HTH_MarR-typ"/>
</dbReference>
<dbReference type="Pfam" id="PF01047">
    <property type="entry name" value="MarR"/>
    <property type="match status" value="1"/>
</dbReference>
<gene>
    <name evidence="5" type="ORF">C7I84_14705</name>
</gene>
<dbReference type="SUPFAM" id="SSF46785">
    <property type="entry name" value="Winged helix' DNA-binding domain"/>
    <property type="match status" value="1"/>
</dbReference>
<reference evidence="5 6" key="1">
    <citation type="submission" date="2018-03" db="EMBL/GenBank/DDBJ databases">
        <title>The draft genome of Mesorhizobium sp. 6GN-30.</title>
        <authorList>
            <person name="Liu L."/>
            <person name="Li L."/>
            <person name="Wang T."/>
            <person name="Zhang X."/>
            <person name="Liang L."/>
        </authorList>
    </citation>
    <scope>NUCLEOTIDE SEQUENCE [LARGE SCALE GENOMIC DNA]</scope>
    <source>
        <strain evidence="5 6">6GN30</strain>
    </source>
</reference>
<evidence type="ECO:0000313" key="6">
    <source>
        <dbReference type="Proteomes" id="UP000241229"/>
    </source>
</evidence>
<dbReference type="InterPro" id="IPR036388">
    <property type="entry name" value="WH-like_DNA-bd_sf"/>
</dbReference>
<dbReference type="PANTHER" id="PTHR42756">
    <property type="entry name" value="TRANSCRIPTIONAL REGULATOR, MARR"/>
    <property type="match status" value="1"/>
</dbReference>
<evidence type="ECO:0000256" key="3">
    <source>
        <dbReference type="ARBA" id="ARBA00023163"/>
    </source>
</evidence>
<dbReference type="OrthoDB" id="582199at2"/>
<keyword evidence="1" id="KW-0805">Transcription regulation</keyword>
<evidence type="ECO:0000256" key="1">
    <source>
        <dbReference type="ARBA" id="ARBA00023015"/>
    </source>
</evidence>
<dbReference type="SMART" id="SM00347">
    <property type="entry name" value="HTH_MARR"/>
    <property type="match status" value="1"/>
</dbReference>
<evidence type="ECO:0000256" key="2">
    <source>
        <dbReference type="ARBA" id="ARBA00023125"/>
    </source>
</evidence>
<evidence type="ECO:0000313" key="5">
    <source>
        <dbReference type="EMBL" id="PSJ58730.1"/>
    </source>
</evidence>
<dbReference type="InterPro" id="IPR036390">
    <property type="entry name" value="WH_DNA-bd_sf"/>
</dbReference>
<evidence type="ECO:0000259" key="4">
    <source>
        <dbReference type="PROSITE" id="PS50995"/>
    </source>
</evidence>